<dbReference type="FunFam" id="1.20.1070.10:FF:000058">
    <property type="entry name" value="Adhesion G protein-coupled receptor F5"/>
    <property type="match status" value="1"/>
</dbReference>
<dbReference type="InterPro" id="IPR000832">
    <property type="entry name" value="GPCR_2_secretin-like"/>
</dbReference>
<sequence length="965" mass="107738">MCVFHSVHRASGRVFESFRGNIISIGSTIPGRQNALSHTTYVVFFITSTLRNYNVFKIMYEDFKGADLLQELNIINCGVQEIGDWALYRLTKLKKINLHMNRMTEITKDDFYHMINLADINLLGNDLNCNCEAKRLKEWAYLRTGKVTVLDAWCANKRRPLFDVSEFGSCPRCTIDTDCVNREKQNVDNCYSQDGPRACFYCCLDDLCNGLRLGRRTKQIYFYIPITLKEPEFPYLSQDYNTTYQGALDNLRYNVIQNYHLSNCSFFEVQVKILHVGPPNMTIHFQAVCTTLREYKNTDIKLALESYLKSLSTNSGFNPPLIKAEIFYNGTDVCQMEPTGYANQGVWPFTKQGDTAQVYCADNVMVSRLCTENGWAPPPLCSISTTPTTTSRPITTTPSLEELSQTTVDDSSADDIAEQLFQQTIDTSRFTDRDINMTVSLLEELEKLDSTYSAVGRENNMVGVMSHILNAPENQFTLAEKEFKSASRLLGSIQKLSTNTSLARGDFKVIGANVGLLATATSRSSFNGMVLATLAHPSTELDDSNLVLSKDGTIPPQSSSWIHLPRELVTELPPSSPVNRVTLAAFKNDKLFKSNSVILSAQIPDVDVSNLANPIEMRFQQNIKTAENATCGYFIETGPNKGHWSSEGCRVKDHKPGEYTECLCDHLTNFALLMDVYGVGGDLSQTNKLVLSYLSYLGCGISLLGLILTLITYFSFRKLRSHNPAKILINLCIAIAATDLIFLAGQQEYALQSDVGCKVVAAFLHFFLLSAMCWMLVEAYYMYVALIQVFNSHISLFMLKSLTVGWGIPLVIVGITLGVNTTNNYGNQKGGICWLNPIPFYASFLAPVAIIIIINFIVFFLVLRQLWGASTRNLNKTDSTKTSSRLRGAVTLVIMLGLTWVFAILAIDGGAPVFQYLFTVFNSLQGLFIFVFHCLLKTDAQKAWKKACCGGEKEKDSKTSKGTLI</sequence>
<protein>
    <submittedName>
        <fullName evidence="11">Uncharacterized protein</fullName>
    </submittedName>
</protein>
<dbReference type="AlphaFoldDB" id="K1RD43"/>
<feature type="domain" description="G-protein coupled receptors family 2 profile 2" evidence="10">
    <location>
        <begin position="691"/>
        <end position="937"/>
    </location>
</feature>
<dbReference type="SUPFAM" id="SSF52058">
    <property type="entry name" value="L domain-like"/>
    <property type="match status" value="1"/>
</dbReference>
<dbReference type="Gene3D" id="2.60.220.50">
    <property type="match status" value="1"/>
</dbReference>
<organism evidence="11">
    <name type="scientific">Magallana gigas</name>
    <name type="common">Pacific oyster</name>
    <name type="synonym">Crassostrea gigas</name>
    <dbReference type="NCBI Taxonomy" id="29159"/>
    <lineage>
        <taxon>Eukaryota</taxon>
        <taxon>Metazoa</taxon>
        <taxon>Spiralia</taxon>
        <taxon>Lophotrochozoa</taxon>
        <taxon>Mollusca</taxon>
        <taxon>Bivalvia</taxon>
        <taxon>Autobranchia</taxon>
        <taxon>Pteriomorphia</taxon>
        <taxon>Ostreida</taxon>
        <taxon>Ostreoidea</taxon>
        <taxon>Ostreidae</taxon>
        <taxon>Magallana</taxon>
    </lineage>
</organism>
<dbReference type="InterPro" id="IPR017983">
    <property type="entry name" value="GPCR_2_secretin-like_CS"/>
</dbReference>
<feature type="domain" description="GAIN-B" evidence="9">
    <location>
        <begin position="537"/>
        <end position="680"/>
    </location>
</feature>
<keyword evidence="7" id="KW-1015">Disulfide bond</keyword>
<dbReference type="PROSITE" id="PS00650">
    <property type="entry name" value="G_PROTEIN_RECEP_F2_2"/>
    <property type="match status" value="1"/>
</dbReference>
<evidence type="ECO:0000256" key="6">
    <source>
        <dbReference type="ARBA" id="ARBA00023136"/>
    </source>
</evidence>
<dbReference type="InterPro" id="IPR046338">
    <property type="entry name" value="GAIN_dom_sf"/>
</dbReference>
<dbReference type="HOGENOM" id="CLU_306801_0_0_1"/>
<dbReference type="Pfam" id="PF01825">
    <property type="entry name" value="GPS"/>
    <property type="match status" value="1"/>
</dbReference>
<name>K1RD43_MAGGI</name>
<keyword evidence="4" id="KW-0732">Signal</keyword>
<dbReference type="Pfam" id="PF13855">
    <property type="entry name" value="LRR_8"/>
    <property type="match status" value="1"/>
</dbReference>
<evidence type="ECO:0000256" key="3">
    <source>
        <dbReference type="ARBA" id="ARBA00022692"/>
    </source>
</evidence>
<dbReference type="SUPFAM" id="SSF81321">
    <property type="entry name" value="Family A G protein-coupled receptor-like"/>
    <property type="match status" value="1"/>
</dbReference>
<evidence type="ECO:0000256" key="4">
    <source>
        <dbReference type="ARBA" id="ARBA00022729"/>
    </source>
</evidence>
<dbReference type="Gene3D" id="1.20.1070.10">
    <property type="entry name" value="Rhodopsin 7-helix transmembrane proteins"/>
    <property type="match status" value="1"/>
</dbReference>
<dbReference type="InterPro" id="IPR017981">
    <property type="entry name" value="GPCR_2-like_7TM"/>
</dbReference>
<comment type="subcellular location">
    <subcellularLocation>
        <location evidence="1">Membrane</location>
        <topology evidence="1">Multi-pass membrane protein</topology>
    </subcellularLocation>
</comment>
<dbReference type="FunCoup" id="K1RD43">
    <property type="interactions" value="65"/>
</dbReference>
<dbReference type="InterPro" id="IPR001611">
    <property type="entry name" value="Leu-rich_rpt"/>
</dbReference>
<dbReference type="SMART" id="SM00303">
    <property type="entry name" value="GPS"/>
    <property type="match status" value="1"/>
</dbReference>
<gene>
    <name evidence="11" type="ORF">CGI_10005570</name>
</gene>
<dbReference type="Gene3D" id="3.80.10.10">
    <property type="entry name" value="Ribonuclease Inhibitor"/>
    <property type="match status" value="1"/>
</dbReference>
<evidence type="ECO:0000256" key="5">
    <source>
        <dbReference type="ARBA" id="ARBA00022989"/>
    </source>
</evidence>
<dbReference type="InterPro" id="IPR058808">
    <property type="entry name" value="GAIN_ADGRA2/3"/>
</dbReference>
<dbReference type="InterPro" id="IPR032675">
    <property type="entry name" value="LRR_dom_sf"/>
</dbReference>
<dbReference type="CDD" id="cd15040">
    <property type="entry name" value="7tmB2_Adhesion"/>
    <property type="match status" value="1"/>
</dbReference>
<dbReference type="GO" id="GO:0016020">
    <property type="term" value="C:membrane"/>
    <property type="evidence" value="ECO:0007669"/>
    <property type="project" value="UniProtKB-SubCell"/>
</dbReference>
<dbReference type="PRINTS" id="PR00249">
    <property type="entry name" value="GPCRSECRETIN"/>
</dbReference>
<dbReference type="GO" id="GO:0004930">
    <property type="term" value="F:G protein-coupled receptor activity"/>
    <property type="evidence" value="ECO:0007669"/>
    <property type="project" value="InterPro"/>
</dbReference>
<dbReference type="InParanoid" id="K1RD43"/>
<keyword evidence="3" id="KW-0812">Transmembrane</keyword>
<evidence type="ECO:0000313" key="11">
    <source>
        <dbReference type="EMBL" id="EKC39230.1"/>
    </source>
</evidence>
<evidence type="ECO:0000256" key="8">
    <source>
        <dbReference type="ARBA" id="ARBA00023180"/>
    </source>
</evidence>
<evidence type="ECO:0000256" key="1">
    <source>
        <dbReference type="ARBA" id="ARBA00004141"/>
    </source>
</evidence>
<dbReference type="EMBL" id="JH818587">
    <property type="protein sequence ID" value="EKC39230.1"/>
    <property type="molecule type" value="Genomic_DNA"/>
</dbReference>
<dbReference type="PANTHER" id="PTHR45692:SF1">
    <property type="entry name" value="G-PROTEIN COUPLED RECEPTORS FAMILY 2 PROFILE 2 DOMAIN-CONTAINING PROTEIN"/>
    <property type="match status" value="1"/>
</dbReference>
<dbReference type="InterPro" id="IPR057244">
    <property type="entry name" value="GAIN_B"/>
</dbReference>
<comment type="similarity">
    <text evidence="2">Belongs to the G-protein coupled receptor 2 family. Adhesion G-protein coupled receptor (ADGR) subfamily.</text>
</comment>
<dbReference type="Pfam" id="PF26588">
    <property type="entry name" value="GAIN_ADGRA3"/>
    <property type="match status" value="1"/>
</dbReference>
<dbReference type="Pfam" id="PF00002">
    <property type="entry name" value="7tm_2"/>
    <property type="match status" value="1"/>
</dbReference>
<keyword evidence="8" id="KW-0325">Glycoprotein</keyword>
<keyword evidence="5" id="KW-1133">Transmembrane helix</keyword>
<dbReference type="GO" id="GO:0007166">
    <property type="term" value="P:cell surface receptor signaling pathway"/>
    <property type="evidence" value="ECO:0007669"/>
    <property type="project" value="InterPro"/>
</dbReference>
<accession>K1RD43</accession>
<proteinExistence type="inferred from homology"/>
<dbReference type="InterPro" id="IPR000203">
    <property type="entry name" value="GPS"/>
</dbReference>
<keyword evidence="6" id="KW-0472">Membrane</keyword>
<dbReference type="PROSITE" id="PS50221">
    <property type="entry name" value="GAIN_B"/>
    <property type="match status" value="1"/>
</dbReference>
<dbReference type="PANTHER" id="PTHR45692">
    <property type="entry name" value="G_PROTEIN_RECEP_F2_4 DOMAIN-CONTAINING PROTEIN"/>
    <property type="match status" value="1"/>
</dbReference>
<evidence type="ECO:0000259" key="9">
    <source>
        <dbReference type="PROSITE" id="PS50221"/>
    </source>
</evidence>
<reference evidence="11" key="1">
    <citation type="journal article" date="2012" name="Nature">
        <title>The oyster genome reveals stress adaptation and complexity of shell formation.</title>
        <authorList>
            <person name="Zhang G."/>
            <person name="Fang X."/>
            <person name="Guo X."/>
            <person name="Li L."/>
            <person name="Luo R."/>
            <person name="Xu F."/>
            <person name="Yang P."/>
            <person name="Zhang L."/>
            <person name="Wang X."/>
            <person name="Qi H."/>
            <person name="Xiong Z."/>
            <person name="Que H."/>
            <person name="Xie Y."/>
            <person name="Holland P.W."/>
            <person name="Paps J."/>
            <person name="Zhu Y."/>
            <person name="Wu F."/>
            <person name="Chen Y."/>
            <person name="Wang J."/>
            <person name="Peng C."/>
            <person name="Meng J."/>
            <person name="Yang L."/>
            <person name="Liu J."/>
            <person name="Wen B."/>
            <person name="Zhang N."/>
            <person name="Huang Z."/>
            <person name="Zhu Q."/>
            <person name="Feng Y."/>
            <person name="Mount A."/>
            <person name="Hedgecock D."/>
            <person name="Xu Z."/>
            <person name="Liu Y."/>
            <person name="Domazet-Loso T."/>
            <person name="Du Y."/>
            <person name="Sun X."/>
            <person name="Zhang S."/>
            <person name="Liu B."/>
            <person name="Cheng P."/>
            <person name="Jiang X."/>
            <person name="Li J."/>
            <person name="Fan D."/>
            <person name="Wang W."/>
            <person name="Fu W."/>
            <person name="Wang T."/>
            <person name="Wang B."/>
            <person name="Zhang J."/>
            <person name="Peng Z."/>
            <person name="Li Y."/>
            <person name="Li N."/>
            <person name="Wang J."/>
            <person name="Chen M."/>
            <person name="He Y."/>
            <person name="Tan F."/>
            <person name="Song X."/>
            <person name="Zheng Q."/>
            <person name="Huang R."/>
            <person name="Yang H."/>
            <person name="Du X."/>
            <person name="Chen L."/>
            <person name="Yang M."/>
            <person name="Gaffney P.M."/>
            <person name="Wang S."/>
            <person name="Luo L."/>
            <person name="She Z."/>
            <person name="Ming Y."/>
            <person name="Huang W."/>
            <person name="Zhang S."/>
            <person name="Huang B."/>
            <person name="Zhang Y."/>
            <person name="Qu T."/>
            <person name="Ni P."/>
            <person name="Miao G."/>
            <person name="Wang J."/>
            <person name="Wang Q."/>
            <person name="Steinberg C.E."/>
            <person name="Wang H."/>
            <person name="Li N."/>
            <person name="Qian L."/>
            <person name="Zhang G."/>
            <person name="Li Y."/>
            <person name="Yang H."/>
            <person name="Liu X."/>
            <person name="Wang J."/>
            <person name="Yin Y."/>
            <person name="Wang J."/>
        </authorList>
    </citation>
    <scope>NUCLEOTIDE SEQUENCE [LARGE SCALE GENOMIC DNA]</scope>
    <source>
        <strain evidence="11">05x7-T-G4-1.051#20</strain>
    </source>
</reference>
<evidence type="ECO:0000256" key="2">
    <source>
        <dbReference type="ARBA" id="ARBA00007343"/>
    </source>
</evidence>
<dbReference type="PROSITE" id="PS50261">
    <property type="entry name" value="G_PROTEIN_RECEP_F2_4"/>
    <property type="match status" value="1"/>
</dbReference>
<evidence type="ECO:0000256" key="7">
    <source>
        <dbReference type="ARBA" id="ARBA00023157"/>
    </source>
</evidence>
<evidence type="ECO:0000259" key="10">
    <source>
        <dbReference type="PROSITE" id="PS50261"/>
    </source>
</evidence>